<dbReference type="EMBL" id="BQKI01000009">
    <property type="protein sequence ID" value="GJN01652.1"/>
    <property type="molecule type" value="Genomic_DNA"/>
</dbReference>
<keyword evidence="3" id="KW-1185">Reference proteome</keyword>
<proteinExistence type="predicted"/>
<comment type="caution">
    <text evidence="2">The sequence shown here is derived from an EMBL/GenBank/DDBJ whole genome shotgun (WGS) entry which is preliminary data.</text>
</comment>
<reference evidence="2" key="1">
    <citation type="journal article" date="2018" name="DNA Res.">
        <title>Multiple hybrid de novo genome assembly of finger millet, an orphan allotetraploid crop.</title>
        <authorList>
            <person name="Hatakeyama M."/>
            <person name="Aluri S."/>
            <person name="Balachadran M.T."/>
            <person name="Sivarajan S.R."/>
            <person name="Patrignani A."/>
            <person name="Gruter S."/>
            <person name="Poveda L."/>
            <person name="Shimizu-Inatsugi R."/>
            <person name="Baeten J."/>
            <person name="Francoijs K.J."/>
            <person name="Nataraja K.N."/>
            <person name="Reddy Y.A.N."/>
            <person name="Phadnis S."/>
            <person name="Ravikumar R.L."/>
            <person name="Schlapbach R."/>
            <person name="Sreeman S.M."/>
            <person name="Shimizu K.K."/>
        </authorList>
    </citation>
    <scope>NUCLEOTIDE SEQUENCE</scope>
</reference>
<sequence>MCSRTLSGKALMLSRPVATRAFLLLSNGGILSNSWAASTLREEKQPDIQQRVSSNLGKRKAQMFAARADQLT</sequence>
<dbReference type="AlphaFoldDB" id="A0AAV5CT52"/>
<evidence type="ECO:0000313" key="2">
    <source>
        <dbReference type="EMBL" id="GJN01652.1"/>
    </source>
</evidence>
<feature type="compositionally biased region" description="Polar residues" evidence="1">
    <location>
        <begin position="47"/>
        <end position="56"/>
    </location>
</feature>
<accession>A0AAV5CT52</accession>
<reference evidence="2" key="2">
    <citation type="submission" date="2021-12" db="EMBL/GenBank/DDBJ databases">
        <title>Resequencing data analysis of finger millet.</title>
        <authorList>
            <person name="Hatakeyama M."/>
            <person name="Aluri S."/>
            <person name="Balachadran M.T."/>
            <person name="Sivarajan S.R."/>
            <person name="Poveda L."/>
            <person name="Shimizu-Inatsugi R."/>
            <person name="Schlapbach R."/>
            <person name="Sreeman S.M."/>
            <person name="Shimizu K.K."/>
        </authorList>
    </citation>
    <scope>NUCLEOTIDE SEQUENCE</scope>
</reference>
<evidence type="ECO:0000313" key="3">
    <source>
        <dbReference type="Proteomes" id="UP001054889"/>
    </source>
</evidence>
<dbReference type="Proteomes" id="UP001054889">
    <property type="component" value="Unassembled WGS sequence"/>
</dbReference>
<feature type="region of interest" description="Disordered" evidence="1">
    <location>
        <begin position="42"/>
        <end position="61"/>
    </location>
</feature>
<name>A0AAV5CT52_ELECO</name>
<gene>
    <name evidence="2" type="primary">ga18932</name>
    <name evidence="2" type="ORF">PR202_ga18932</name>
</gene>
<protein>
    <submittedName>
        <fullName evidence="2">Uncharacterized protein</fullName>
    </submittedName>
</protein>
<evidence type="ECO:0000256" key="1">
    <source>
        <dbReference type="SAM" id="MobiDB-lite"/>
    </source>
</evidence>
<organism evidence="2 3">
    <name type="scientific">Eleusine coracana subsp. coracana</name>
    <dbReference type="NCBI Taxonomy" id="191504"/>
    <lineage>
        <taxon>Eukaryota</taxon>
        <taxon>Viridiplantae</taxon>
        <taxon>Streptophyta</taxon>
        <taxon>Embryophyta</taxon>
        <taxon>Tracheophyta</taxon>
        <taxon>Spermatophyta</taxon>
        <taxon>Magnoliopsida</taxon>
        <taxon>Liliopsida</taxon>
        <taxon>Poales</taxon>
        <taxon>Poaceae</taxon>
        <taxon>PACMAD clade</taxon>
        <taxon>Chloridoideae</taxon>
        <taxon>Cynodonteae</taxon>
        <taxon>Eleusininae</taxon>
        <taxon>Eleusine</taxon>
    </lineage>
</organism>